<dbReference type="NCBIfam" id="NF003258">
    <property type="entry name" value="PRK04219.1"/>
    <property type="match status" value="1"/>
</dbReference>
<dbReference type="FunFam" id="3.30.1440.10:FF:000002">
    <property type="entry name" value="60S ribosomal protein L11"/>
    <property type="match status" value="1"/>
</dbReference>
<dbReference type="EMBL" id="FNMU01000003">
    <property type="protein sequence ID" value="SDW53310.1"/>
    <property type="molecule type" value="Genomic_DNA"/>
</dbReference>
<protein>
    <recommendedName>
        <fullName evidence="7">Large ribosomal subunit protein uL5</fullName>
    </recommendedName>
</protein>
<evidence type="ECO:0000259" key="10">
    <source>
        <dbReference type="Pfam" id="PF00673"/>
    </source>
</evidence>
<feature type="domain" description="Large ribosomal subunit protein uL5 C-terminal" evidence="10">
    <location>
        <begin position="60"/>
        <end position="142"/>
    </location>
</feature>
<evidence type="ECO:0000256" key="6">
    <source>
        <dbReference type="ARBA" id="ARBA00023274"/>
    </source>
</evidence>
<dbReference type="GO" id="GO:0005840">
    <property type="term" value="C:ribosome"/>
    <property type="evidence" value="ECO:0007669"/>
    <property type="project" value="UniProtKB-KW"/>
</dbReference>
<keyword evidence="5 7" id="KW-0689">Ribosomal protein</keyword>
<dbReference type="InterPro" id="IPR031309">
    <property type="entry name" value="Ribosomal_uL5_C"/>
</dbReference>
<name>A0A1H2UB66_9EURY</name>
<dbReference type="PROSITE" id="PS00358">
    <property type="entry name" value="RIBOSOMAL_L5"/>
    <property type="match status" value="1"/>
</dbReference>
<dbReference type="Gene3D" id="3.30.1440.10">
    <property type="match status" value="1"/>
</dbReference>
<dbReference type="InterPro" id="IPR002132">
    <property type="entry name" value="Ribosomal_uL5"/>
</dbReference>
<dbReference type="AlphaFoldDB" id="A0A1H2UB66"/>
<accession>A0A1H2UB66</accession>
<dbReference type="Proteomes" id="UP000198669">
    <property type="component" value="Unassembled WGS sequence"/>
</dbReference>
<evidence type="ECO:0000256" key="5">
    <source>
        <dbReference type="ARBA" id="ARBA00022980"/>
    </source>
</evidence>
<dbReference type="GO" id="GO:0000049">
    <property type="term" value="F:tRNA binding"/>
    <property type="evidence" value="ECO:0007669"/>
    <property type="project" value="UniProtKB-UniRule"/>
</dbReference>
<evidence type="ECO:0000256" key="2">
    <source>
        <dbReference type="ARBA" id="ARBA00022555"/>
    </source>
</evidence>
<dbReference type="SUPFAM" id="SSF55282">
    <property type="entry name" value="RL5-like"/>
    <property type="match status" value="1"/>
</dbReference>
<evidence type="ECO:0000259" key="9">
    <source>
        <dbReference type="Pfam" id="PF00281"/>
    </source>
</evidence>
<dbReference type="InterPro" id="IPR022804">
    <property type="entry name" value="Ribosomal_uL5_arc"/>
</dbReference>
<comment type="subunit">
    <text evidence="7">Part of the 50S ribosomal subunit; contacts the 5S rRNA and probably tRNA. Forms a bridge to the 30S subunit in the 70S ribosome.</text>
</comment>
<evidence type="ECO:0000256" key="7">
    <source>
        <dbReference type="HAMAP-Rule" id="MF_01333"/>
    </source>
</evidence>
<evidence type="ECO:0000256" key="8">
    <source>
        <dbReference type="RuleBase" id="RU003930"/>
    </source>
</evidence>
<proteinExistence type="inferred from homology"/>
<reference evidence="11 12" key="1">
    <citation type="submission" date="2016-10" db="EMBL/GenBank/DDBJ databases">
        <authorList>
            <person name="de Groot N.N."/>
        </authorList>
    </citation>
    <scope>NUCLEOTIDE SEQUENCE [LARGE SCALE GENOMIC DNA]</scope>
    <source>
        <strain evidence="11 12">Z-7982</strain>
    </source>
</reference>
<dbReference type="InterPro" id="IPR022803">
    <property type="entry name" value="Ribosomal_uL5_dom_sf"/>
</dbReference>
<evidence type="ECO:0000256" key="4">
    <source>
        <dbReference type="ARBA" id="ARBA00022884"/>
    </source>
</evidence>
<keyword evidence="3 7" id="KW-0699">rRNA-binding</keyword>
<dbReference type="GO" id="GO:0003735">
    <property type="term" value="F:structural constituent of ribosome"/>
    <property type="evidence" value="ECO:0007669"/>
    <property type="project" value="InterPro"/>
</dbReference>
<dbReference type="GO" id="GO:1990904">
    <property type="term" value="C:ribonucleoprotein complex"/>
    <property type="evidence" value="ECO:0007669"/>
    <property type="project" value="UniProtKB-KW"/>
</dbReference>
<evidence type="ECO:0000256" key="1">
    <source>
        <dbReference type="ARBA" id="ARBA00008553"/>
    </source>
</evidence>
<keyword evidence="6 7" id="KW-0687">Ribonucleoprotein</keyword>
<evidence type="ECO:0000313" key="12">
    <source>
        <dbReference type="Proteomes" id="UP000198669"/>
    </source>
</evidence>
<dbReference type="GO" id="GO:0019843">
    <property type="term" value="F:rRNA binding"/>
    <property type="evidence" value="ECO:0007669"/>
    <property type="project" value="UniProtKB-UniRule"/>
</dbReference>
<gene>
    <name evidence="7" type="primary">rpl5</name>
    <name evidence="11" type="ORF">SAMN04515625_1131</name>
</gene>
<dbReference type="InterPro" id="IPR020929">
    <property type="entry name" value="Ribosomal_uL5_CS"/>
</dbReference>
<organism evidence="11 12">
    <name type="scientific">Methanohalophilus halophilus</name>
    <dbReference type="NCBI Taxonomy" id="2177"/>
    <lineage>
        <taxon>Archaea</taxon>
        <taxon>Methanobacteriati</taxon>
        <taxon>Methanobacteriota</taxon>
        <taxon>Stenosarchaea group</taxon>
        <taxon>Methanomicrobia</taxon>
        <taxon>Methanosarcinales</taxon>
        <taxon>Methanosarcinaceae</taxon>
        <taxon>Methanohalophilus</taxon>
    </lineage>
</organism>
<evidence type="ECO:0000313" key="11">
    <source>
        <dbReference type="EMBL" id="SDW53310.1"/>
    </source>
</evidence>
<comment type="similarity">
    <text evidence="1 7 8">Belongs to the universal ribosomal protein uL5 family.</text>
</comment>
<dbReference type="Pfam" id="PF00281">
    <property type="entry name" value="Ribosomal_L5"/>
    <property type="match status" value="1"/>
</dbReference>
<dbReference type="PIRSF" id="PIRSF002161">
    <property type="entry name" value="Ribosomal_L5"/>
    <property type="match status" value="1"/>
</dbReference>
<feature type="domain" description="Large ribosomal subunit protein uL5 N-terminal" evidence="9">
    <location>
        <begin position="3"/>
        <end position="56"/>
    </location>
</feature>
<evidence type="ECO:0000256" key="3">
    <source>
        <dbReference type="ARBA" id="ARBA00022730"/>
    </source>
</evidence>
<keyword evidence="4 7" id="KW-0694">RNA-binding</keyword>
<dbReference type="HAMAP" id="MF_01333_A">
    <property type="entry name" value="Ribosomal_uL5_A"/>
    <property type="match status" value="1"/>
</dbReference>
<dbReference type="InterPro" id="IPR031310">
    <property type="entry name" value="Ribosomal_uL5_N"/>
</dbReference>
<keyword evidence="2 7" id="KW-0820">tRNA-binding</keyword>
<sequence length="169" mass="18912">MTNPMRDPRVDKVIVHMGVGESGQHLVDAEGILSTITGQGVVRCYSRRTMPSFGIKKHEPIGCKVTLRGKNAEDFLSTSINIIEKRLSASQFDNDGNVAFGIEEHTDFPGMRYDPNIGIFGMDINVIVNRPGYRVKKRRASKHKISSSHKITKDDSISFFKEKYAVEVV</sequence>
<dbReference type="Pfam" id="PF00673">
    <property type="entry name" value="Ribosomal_L5_C"/>
    <property type="match status" value="1"/>
</dbReference>
<dbReference type="InterPro" id="IPR057266">
    <property type="entry name" value="Ribosomal_uL5_euk/arc-type"/>
</dbReference>
<dbReference type="PANTHER" id="PTHR11994">
    <property type="entry name" value="60S RIBOSOMAL PROTEIN L11-RELATED"/>
    <property type="match status" value="1"/>
</dbReference>
<comment type="function">
    <text evidence="7">This is 1 of the proteins that bind and probably mediate the attachment of the 5S RNA into the large ribosomal subunit, where it forms part of the central protuberance. In the 70S ribosome it contacts protein S13 of the 30S subunit (bridge B1b), connecting the 2 subunits; this bridge is implicated in subunit movement. May contact the P site tRNA; the 5S rRNA and some of its associated proteins might help stabilize positioning of ribosome-bound tRNAs.</text>
</comment>
<dbReference type="GO" id="GO:0006412">
    <property type="term" value="P:translation"/>
    <property type="evidence" value="ECO:0007669"/>
    <property type="project" value="UniProtKB-UniRule"/>
</dbReference>